<dbReference type="RefSeq" id="XP_001887110.1">
    <property type="nucleotide sequence ID" value="XM_001887075.1"/>
</dbReference>
<dbReference type="KEGG" id="lbc:LACBIDRAFT_309837"/>
<gene>
    <name evidence="1" type="ORF">LACBIDRAFT_309837</name>
</gene>
<protein>
    <submittedName>
        <fullName evidence="1">Predicted protein</fullName>
    </submittedName>
</protein>
<keyword evidence="2" id="KW-1185">Reference proteome</keyword>
<accession>B0DT61</accession>
<dbReference type="InParanoid" id="B0DT61"/>
<dbReference type="GeneID" id="6082799"/>
<name>B0DT61_LACBS</name>
<reference evidence="1 2" key="1">
    <citation type="journal article" date="2008" name="Nature">
        <title>The genome of Laccaria bicolor provides insights into mycorrhizal symbiosis.</title>
        <authorList>
            <person name="Martin F."/>
            <person name="Aerts A."/>
            <person name="Ahren D."/>
            <person name="Brun A."/>
            <person name="Danchin E.G.J."/>
            <person name="Duchaussoy F."/>
            <person name="Gibon J."/>
            <person name="Kohler A."/>
            <person name="Lindquist E."/>
            <person name="Pereda V."/>
            <person name="Salamov A."/>
            <person name="Shapiro H.J."/>
            <person name="Wuyts J."/>
            <person name="Blaudez D."/>
            <person name="Buee M."/>
            <person name="Brokstein P."/>
            <person name="Canbaeck B."/>
            <person name="Cohen D."/>
            <person name="Courty P.E."/>
            <person name="Coutinho P.M."/>
            <person name="Delaruelle C."/>
            <person name="Detter J.C."/>
            <person name="Deveau A."/>
            <person name="DiFazio S."/>
            <person name="Duplessis S."/>
            <person name="Fraissinet-Tachet L."/>
            <person name="Lucic E."/>
            <person name="Frey-Klett P."/>
            <person name="Fourrey C."/>
            <person name="Feussner I."/>
            <person name="Gay G."/>
            <person name="Grimwood J."/>
            <person name="Hoegger P.J."/>
            <person name="Jain P."/>
            <person name="Kilaru S."/>
            <person name="Labbe J."/>
            <person name="Lin Y.C."/>
            <person name="Legue V."/>
            <person name="Le Tacon F."/>
            <person name="Marmeisse R."/>
            <person name="Melayah D."/>
            <person name="Montanini B."/>
            <person name="Muratet M."/>
            <person name="Nehls U."/>
            <person name="Niculita-Hirzel H."/>
            <person name="Oudot-Le Secq M.P."/>
            <person name="Peter M."/>
            <person name="Quesneville H."/>
            <person name="Rajashekar B."/>
            <person name="Reich M."/>
            <person name="Rouhier N."/>
            <person name="Schmutz J."/>
            <person name="Yin T."/>
            <person name="Chalot M."/>
            <person name="Henrissat B."/>
            <person name="Kuees U."/>
            <person name="Lucas S."/>
            <person name="Van de Peer Y."/>
            <person name="Podila G.K."/>
            <person name="Polle A."/>
            <person name="Pukkila P.J."/>
            <person name="Richardson P.M."/>
            <person name="Rouze P."/>
            <person name="Sanders I.R."/>
            <person name="Stajich J.E."/>
            <person name="Tunlid A."/>
            <person name="Tuskan G."/>
            <person name="Grigoriev I.V."/>
        </authorList>
    </citation>
    <scope>NUCLEOTIDE SEQUENCE [LARGE SCALE GENOMIC DNA]</scope>
    <source>
        <strain evidence="2">S238N-H82 / ATCC MYA-4686</strain>
    </source>
</reference>
<dbReference type="HOGENOM" id="CLU_2996870_0_0_1"/>
<evidence type="ECO:0000313" key="2">
    <source>
        <dbReference type="Proteomes" id="UP000001194"/>
    </source>
</evidence>
<dbReference type="AlphaFoldDB" id="B0DT61"/>
<dbReference type="Proteomes" id="UP000001194">
    <property type="component" value="Unassembled WGS sequence"/>
</dbReference>
<proteinExistence type="predicted"/>
<dbReference type="EMBL" id="DS547132">
    <property type="protein sequence ID" value="EDR02165.1"/>
    <property type="molecule type" value="Genomic_DNA"/>
</dbReference>
<sequence>MRLAYHLSCPAKTHQQENVAQSNKRLKFITGQAKGVSDHQLTVLATSSRTPESLNLS</sequence>
<organism evidence="2">
    <name type="scientific">Laccaria bicolor (strain S238N-H82 / ATCC MYA-4686)</name>
    <name type="common">Bicoloured deceiver</name>
    <name type="synonym">Laccaria laccata var. bicolor</name>
    <dbReference type="NCBI Taxonomy" id="486041"/>
    <lineage>
        <taxon>Eukaryota</taxon>
        <taxon>Fungi</taxon>
        <taxon>Dikarya</taxon>
        <taxon>Basidiomycota</taxon>
        <taxon>Agaricomycotina</taxon>
        <taxon>Agaricomycetes</taxon>
        <taxon>Agaricomycetidae</taxon>
        <taxon>Agaricales</taxon>
        <taxon>Agaricineae</taxon>
        <taxon>Hydnangiaceae</taxon>
        <taxon>Laccaria</taxon>
    </lineage>
</organism>
<evidence type="ECO:0000313" key="1">
    <source>
        <dbReference type="EMBL" id="EDR02165.1"/>
    </source>
</evidence>